<evidence type="ECO:0000313" key="3">
    <source>
        <dbReference type="Proteomes" id="UP001158576"/>
    </source>
</evidence>
<sequence length="350" mass="39255">MTERRRSTRAAALKATEALSTPKRTPRRQTKLKDSIKEEGQVTETLKETPIRRTVKKTIAPPVFEEHAEKQTPAEVKTPITLQERSASKSPDLLETQQVKTPNAIKTPITVEKAVLKTPTRPSPIAMEKLKPKTPVAMEIEDEKENLPIPQPTKTEVMYREPPVIAEDSSSESSDSDSEPIFSTSDSDDIPSVFAKSEKEAKHLQAFAEFAHSLKDKPFRPKPEDLVIKDVLEEAGQLKNAIHSAQPAGLMRQPAKPSISKVNATENDPEYINPGTTSGMVREVRLPDTEEYSNIMTLSDCMGNININAEEQAEIERQEAKERFEKKKKSDARSRTSFPTISDHRPFFIF</sequence>
<feature type="compositionally biased region" description="Polar residues" evidence="1">
    <location>
        <begin position="80"/>
        <end position="101"/>
    </location>
</feature>
<keyword evidence="3" id="KW-1185">Reference proteome</keyword>
<name>A0ABN7TDQ7_OIKDI</name>
<proteinExistence type="predicted"/>
<gene>
    <name evidence="2" type="ORF">OKIOD_LOCUS15682</name>
</gene>
<feature type="region of interest" description="Disordered" evidence="1">
    <location>
        <begin position="316"/>
        <end position="338"/>
    </location>
</feature>
<accession>A0ABN7TDQ7</accession>
<protein>
    <submittedName>
        <fullName evidence="2">Oidioi.mRNA.OKI2018_I69.chr2.g6917.t1.cds</fullName>
    </submittedName>
</protein>
<feature type="compositionally biased region" description="Basic and acidic residues" evidence="1">
    <location>
        <begin position="316"/>
        <end position="325"/>
    </location>
</feature>
<evidence type="ECO:0000256" key="1">
    <source>
        <dbReference type="SAM" id="MobiDB-lite"/>
    </source>
</evidence>
<feature type="region of interest" description="Disordered" evidence="1">
    <location>
        <begin position="138"/>
        <end position="190"/>
    </location>
</feature>
<feature type="region of interest" description="Disordered" evidence="1">
    <location>
        <begin position="1"/>
        <end position="101"/>
    </location>
</feature>
<dbReference type="Proteomes" id="UP001158576">
    <property type="component" value="Chromosome 2"/>
</dbReference>
<dbReference type="EMBL" id="OU015567">
    <property type="protein sequence ID" value="CAG5112736.1"/>
    <property type="molecule type" value="Genomic_DNA"/>
</dbReference>
<evidence type="ECO:0000313" key="2">
    <source>
        <dbReference type="EMBL" id="CAG5112736.1"/>
    </source>
</evidence>
<organism evidence="2 3">
    <name type="scientific">Oikopleura dioica</name>
    <name type="common">Tunicate</name>
    <dbReference type="NCBI Taxonomy" id="34765"/>
    <lineage>
        <taxon>Eukaryota</taxon>
        <taxon>Metazoa</taxon>
        <taxon>Chordata</taxon>
        <taxon>Tunicata</taxon>
        <taxon>Appendicularia</taxon>
        <taxon>Copelata</taxon>
        <taxon>Oikopleuridae</taxon>
        <taxon>Oikopleura</taxon>
    </lineage>
</organism>
<reference evidence="2 3" key="1">
    <citation type="submission" date="2021-04" db="EMBL/GenBank/DDBJ databases">
        <authorList>
            <person name="Bliznina A."/>
        </authorList>
    </citation>
    <scope>NUCLEOTIDE SEQUENCE [LARGE SCALE GENOMIC DNA]</scope>
</reference>
<feature type="compositionally biased region" description="Basic and acidic residues" evidence="1">
    <location>
        <begin position="31"/>
        <end position="51"/>
    </location>
</feature>